<dbReference type="Gene3D" id="1.10.260.40">
    <property type="entry name" value="lambda repressor-like DNA-binding domains"/>
    <property type="match status" value="1"/>
</dbReference>
<keyword evidence="1" id="KW-0238">DNA-binding</keyword>
<gene>
    <name evidence="4" type="ORF">KHW66_06375</name>
</gene>
<dbReference type="Pfam" id="PF01381">
    <property type="entry name" value="HTH_3"/>
    <property type="match status" value="1"/>
</dbReference>
<dbReference type="PANTHER" id="PTHR46558">
    <property type="entry name" value="TRACRIPTIONAL REGULATORY PROTEIN-RELATED-RELATED"/>
    <property type="match status" value="1"/>
</dbReference>
<feature type="domain" description="HTH cro/C1-type" evidence="3">
    <location>
        <begin position="13"/>
        <end position="67"/>
    </location>
</feature>
<evidence type="ECO:0000313" key="4">
    <source>
        <dbReference type="EMBL" id="MBS5687659.1"/>
    </source>
</evidence>
<dbReference type="PROSITE" id="PS50943">
    <property type="entry name" value="HTH_CROC1"/>
    <property type="match status" value="1"/>
</dbReference>
<sequence>MMYYDQFNTGKRIQKLRRERYLTQEELAVRLNVSDRHLRSLESEEYIPSIDLFIEIAAFFDVTLDHLIMGKSLSDQEESLRNKLQQKRLTNQKLRLKLQRIMQKLSAIAEEL</sequence>
<dbReference type="InterPro" id="IPR001387">
    <property type="entry name" value="Cro/C1-type_HTH"/>
</dbReference>
<evidence type="ECO:0000256" key="2">
    <source>
        <dbReference type="SAM" id="Coils"/>
    </source>
</evidence>
<dbReference type="CDD" id="cd00093">
    <property type="entry name" value="HTH_XRE"/>
    <property type="match status" value="1"/>
</dbReference>
<accession>A0A564UDG6</accession>
<reference evidence="4" key="1">
    <citation type="submission" date="2021-02" db="EMBL/GenBank/DDBJ databases">
        <title>Infant gut strain persistence is associated with maternal origin, phylogeny, and functional potential including surface adhesion and iron acquisition.</title>
        <authorList>
            <person name="Lou Y.C."/>
        </authorList>
    </citation>
    <scope>NUCLEOTIDE SEQUENCE</scope>
    <source>
        <strain evidence="4">L3_101_367G1_dasL3_101_367G1_metabat.metabat.26</strain>
    </source>
</reference>
<keyword evidence="2" id="KW-0175">Coiled coil</keyword>
<comment type="caution">
    <text evidence="4">The sequence shown here is derived from an EMBL/GenBank/DDBJ whole genome shotgun (WGS) entry which is preliminary data.</text>
</comment>
<dbReference type="EMBL" id="JAGZAM010000011">
    <property type="protein sequence ID" value="MBS5687659.1"/>
    <property type="molecule type" value="Genomic_DNA"/>
</dbReference>
<evidence type="ECO:0000259" key="3">
    <source>
        <dbReference type="PROSITE" id="PS50943"/>
    </source>
</evidence>
<protein>
    <submittedName>
        <fullName evidence="4">Helix-turn-helix transcriptional regulator</fullName>
    </submittedName>
</protein>
<dbReference type="RefSeq" id="WP_158387299.1">
    <property type="nucleotide sequence ID" value="NZ_CABHNO010000002.1"/>
</dbReference>
<dbReference type="GO" id="GO:0003677">
    <property type="term" value="F:DNA binding"/>
    <property type="evidence" value="ECO:0007669"/>
    <property type="project" value="UniProtKB-KW"/>
</dbReference>
<name>A0A564UDG6_9FIRM</name>
<dbReference type="InterPro" id="IPR010982">
    <property type="entry name" value="Lambda_DNA-bd_dom_sf"/>
</dbReference>
<feature type="coiled-coil region" evidence="2">
    <location>
        <begin position="77"/>
        <end position="111"/>
    </location>
</feature>
<organism evidence="4 5">
    <name type="scientific">Faecalibacterium prausnitzii</name>
    <dbReference type="NCBI Taxonomy" id="853"/>
    <lineage>
        <taxon>Bacteria</taxon>
        <taxon>Bacillati</taxon>
        <taxon>Bacillota</taxon>
        <taxon>Clostridia</taxon>
        <taxon>Eubacteriales</taxon>
        <taxon>Oscillospiraceae</taxon>
        <taxon>Faecalibacterium</taxon>
    </lineage>
</organism>
<dbReference type="AlphaFoldDB" id="A0A564UDG6"/>
<evidence type="ECO:0000256" key="1">
    <source>
        <dbReference type="ARBA" id="ARBA00023125"/>
    </source>
</evidence>
<dbReference type="SMART" id="SM00530">
    <property type="entry name" value="HTH_XRE"/>
    <property type="match status" value="1"/>
</dbReference>
<proteinExistence type="predicted"/>
<evidence type="ECO:0000313" key="5">
    <source>
        <dbReference type="Proteomes" id="UP000733372"/>
    </source>
</evidence>
<dbReference type="Proteomes" id="UP000733372">
    <property type="component" value="Unassembled WGS sequence"/>
</dbReference>
<dbReference type="SUPFAM" id="SSF47413">
    <property type="entry name" value="lambda repressor-like DNA-binding domains"/>
    <property type="match status" value="1"/>
</dbReference>
<dbReference type="PANTHER" id="PTHR46558:SF11">
    <property type="entry name" value="HTH-TYPE TRANSCRIPTIONAL REGULATOR XRE"/>
    <property type="match status" value="1"/>
</dbReference>